<keyword evidence="1" id="KW-0472">Membrane</keyword>
<dbReference type="AlphaFoldDB" id="A0A1W2H8P3"/>
<evidence type="ECO:0000256" key="1">
    <source>
        <dbReference type="SAM" id="Phobius"/>
    </source>
</evidence>
<dbReference type="STRING" id="758820.SAMN00777080_3614"/>
<evidence type="ECO:0000313" key="3">
    <source>
        <dbReference type="Proteomes" id="UP000192333"/>
    </source>
</evidence>
<dbReference type="RefSeq" id="WP_084121741.1">
    <property type="nucleotide sequence ID" value="NZ_LT838813.1"/>
</dbReference>
<name>A0A1W2H8P3_9BACT</name>
<feature type="transmembrane region" description="Helical" evidence="1">
    <location>
        <begin position="45"/>
        <end position="64"/>
    </location>
</feature>
<sequence length="69" mass="7353">MKTLGILLIVIGIGMFIIPSISFNTEETVIDAGPIQVNKTNENKLSWPNYAGGIAIIAGVLVLVGTRKK</sequence>
<evidence type="ECO:0000313" key="2">
    <source>
        <dbReference type="EMBL" id="SMD44976.1"/>
    </source>
</evidence>
<keyword evidence="3" id="KW-1185">Reference proteome</keyword>
<dbReference type="EMBL" id="LT838813">
    <property type="protein sequence ID" value="SMD44976.1"/>
    <property type="molecule type" value="Genomic_DNA"/>
</dbReference>
<dbReference type="Proteomes" id="UP000192333">
    <property type="component" value="Chromosome I"/>
</dbReference>
<reference evidence="3" key="1">
    <citation type="submission" date="2017-04" db="EMBL/GenBank/DDBJ databases">
        <authorList>
            <person name="Varghese N."/>
            <person name="Submissions S."/>
        </authorList>
    </citation>
    <scope>NUCLEOTIDE SEQUENCE [LARGE SCALE GENOMIC DNA]</scope>
    <source>
        <strain evidence="3">DSM 16537</strain>
    </source>
</reference>
<protein>
    <submittedName>
        <fullName evidence="2">Uncharacterized protein</fullName>
    </submittedName>
</protein>
<dbReference type="OrthoDB" id="1375121at2"/>
<accession>A0A1W2H8P3</accession>
<keyword evidence="1" id="KW-0812">Transmembrane</keyword>
<organism evidence="2 3">
    <name type="scientific">Aquiflexum balticum DSM 16537</name>
    <dbReference type="NCBI Taxonomy" id="758820"/>
    <lineage>
        <taxon>Bacteria</taxon>
        <taxon>Pseudomonadati</taxon>
        <taxon>Bacteroidota</taxon>
        <taxon>Cytophagia</taxon>
        <taxon>Cytophagales</taxon>
        <taxon>Cyclobacteriaceae</taxon>
        <taxon>Aquiflexum</taxon>
    </lineage>
</organism>
<gene>
    <name evidence="2" type="ORF">SAMN00777080_3614</name>
</gene>
<keyword evidence="1" id="KW-1133">Transmembrane helix</keyword>
<proteinExistence type="predicted"/>
<feature type="transmembrane region" description="Helical" evidence="1">
    <location>
        <begin position="7"/>
        <end position="25"/>
    </location>
</feature>